<dbReference type="PROSITE" id="PS50112">
    <property type="entry name" value="PAS"/>
    <property type="match status" value="1"/>
</dbReference>
<dbReference type="SUPFAM" id="SSF48008">
    <property type="entry name" value="GntR ligand-binding domain-like"/>
    <property type="match status" value="1"/>
</dbReference>
<dbReference type="InterPro" id="IPR000014">
    <property type="entry name" value="PAS"/>
</dbReference>
<dbReference type="AlphaFoldDB" id="C7RJF3"/>
<organism evidence="10">
    <name type="scientific">Accumulibacter regalis</name>
    <dbReference type="NCBI Taxonomy" id="522306"/>
    <lineage>
        <taxon>Bacteria</taxon>
        <taxon>Pseudomonadati</taxon>
        <taxon>Pseudomonadota</taxon>
        <taxon>Betaproteobacteria</taxon>
        <taxon>Candidatus Accumulibacter</taxon>
    </lineage>
</organism>
<dbReference type="InterPro" id="IPR004358">
    <property type="entry name" value="Sig_transdc_His_kin-like_C"/>
</dbReference>
<dbReference type="InterPro" id="IPR013656">
    <property type="entry name" value="PAS_4"/>
</dbReference>
<evidence type="ECO:0000259" key="7">
    <source>
        <dbReference type="PROSITE" id="PS50109"/>
    </source>
</evidence>
<evidence type="ECO:0000256" key="2">
    <source>
        <dbReference type="ARBA" id="ARBA00012438"/>
    </source>
</evidence>
<dbReference type="InterPro" id="IPR008920">
    <property type="entry name" value="TF_FadR/GntR_C"/>
</dbReference>
<dbReference type="KEGG" id="app:CAP2UW1_0158"/>
<dbReference type="InterPro" id="IPR003661">
    <property type="entry name" value="HisK_dim/P_dom"/>
</dbReference>
<dbReference type="CDD" id="cd00130">
    <property type="entry name" value="PAS"/>
    <property type="match status" value="1"/>
</dbReference>
<dbReference type="PANTHER" id="PTHR43065:SF42">
    <property type="entry name" value="TWO-COMPONENT SENSOR PPRA"/>
    <property type="match status" value="1"/>
</dbReference>
<feature type="domain" description="Histidine kinase" evidence="7">
    <location>
        <begin position="588"/>
        <end position="820"/>
    </location>
</feature>
<evidence type="ECO:0000256" key="6">
    <source>
        <dbReference type="ARBA" id="ARBA00023163"/>
    </source>
</evidence>
<dbReference type="SUPFAM" id="SSF55785">
    <property type="entry name" value="PYP-like sensor domain (PAS domain)"/>
    <property type="match status" value="1"/>
</dbReference>
<dbReference type="Pfam" id="PF02518">
    <property type="entry name" value="HATPase_c"/>
    <property type="match status" value="1"/>
</dbReference>
<keyword evidence="5" id="KW-0238">DNA-binding</keyword>
<reference evidence="10" key="1">
    <citation type="submission" date="2009-08" db="EMBL/GenBank/DDBJ databases">
        <authorList>
            <consortium name="US DOE Joint Genome Institute"/>
            <person name="Lucas S."/>
            <person name="Copeland A."/>
            <person name="Lapidus A."/>
            <person name="Glavina del Rio T."/>
            <person name="Dalin E."/>
            <person name="Tice H."/>
            <person name="Bruce D."/>
            <person name="Barry K."/>
            <person name="Pitluck S."/>
            <person name="Lowry S."/>
            <person name="Larimer F."/>
            <person name="Land M."/>
            <person name="Hauser L."/>
            <person name="Kyrpides N."/>
            <person name="Ivanova N."/>
            <person name="McMahon K.D."/>
            <person name="Hugenholtz P."/>
        </authorList>
    </citation>
    <scope>NUCLEOTIDE SEQUENCE</scope>
    <source>
        <strain evidence="10">UW-1</strain>
    </source>
</reference>
<accession>C7RJF3</accession>
<dbReference type="PROSITE" id="PS50109">
    <property type="entry name" value="HIS_KIN"/>
    <property type="match status" value="1"/>
</dbReference>
<keyword evidence="10" id="KW-0418">Kinase</keyword>
<dbReference type="Gene3D" id="3.30.450.20">
    <property type="entry name" value="PAS domain"/>
    <property type="match status" value="1"/>
</dbReference>
<dbReference type="GO" id="GO:0003677">
    <property type="term" value="F:DNA binding"/>
    <property type="evidence" value="ECO:0007669"/>
    <property type="project" value="UniProtKB-KW"/>
</dbReference>
<feature type="domain" description="PAS" evidence="8">
    <location>
        <begin position="411"/>
        <end position="481"/>
    </location>
</feature>
<dbReference type="InterPro" id="IPR011711">
    <property type="entry name" value="GntR_C"/>
</dbReference>
<dbReference type="STRING" id="522306.CAP2UW1_0158"/>
<dbReference type="eggNOG" id="COG4191">
    <property type="taxonomic scope" value="Bacteria"/>
</dbReference>
<dbReference type="Pfam" id="PF07729">
    <property type="entry name" value="FCD"/>
    <property type="match status" value="1"/>
</dbReference>
<keyword evidence="3" id="KW-0597">Phosphoprotein</keyword>
<reference evidence="10" key="2">
    <citation type="submission" date="2009-09" db="EMBL/GenBank/DDBJ databases">
        <title>Complete sequence of chromosome of Candidatus Accumulibacter phosphatis clade IIA str. UW-1.</title>
        <authorList>
            <consortium name="US DOE Joint Genome Institute"/>
            <person name="Martin H.G."/>
            <person name="Ivanova N."/>
            <person name="Kunin V."/>
            <person name="Warnecke F."/>
            <person name="Barry K."/>
            <person name="He S."/>
            <person name="Salamov A."/>
            <person name="Szeto E."/>
            <person name="Dalin E."/>
            <person name="Pangilinan J.L."/>
            <person name="Lapidus A."/>
            <person name="Lowry S."/>
            <person name="Kyrpides N.C."/>
            <person name="McMahon K.D."/>
            <person name="Hugenholtz P."/>
        </authorList>
    </citation>
    <scope>NUCLEOTIDE SEQUENCE [LARGE SCALE GENOMIC DNA]</scope>
    <source>
        <strain evidence="10">UW-1</strain>
    </source>
</reference>
<evidence type="ECO:0000259" key="8">
    <source>
        <dbReference type="PROSITE" id="PS50112"/>
    </source>
</evidence>
<dbReference type="InterPro" id="IPR005467">
    <property type="entry name" value="His_kinase_dom"/>
</dbReference>
<dbReference type="eggNOG" id="COG2186">
    <property type="taxonomic scope" value="Bacteria"/>
</dbReference>
<dbReference type="GO" id="GO:0000155">
    <property type="term" value="F:phosphorelay sensor kinase activity"/>
    <property type="evidence" value="ECO:0007669"/>
    <property type="project" value="InterPro"/>
</dbReference>
<evidence type="ECO:0000313" key="10">
    <source>
        <dbReference type="EMBL" id="ACV33517.1"/>
    </source>
</evidence>
<dbReference type="SMART" id="SM00895">
    <property type="entry name" value="FCD"/>
    <property type="match status" value="1"/>
</dbReference>
<evidence type="ECO:0000256" key="1">
    <source>
        <dbReference type="ARBA" id="ARBA00000085"/>
    </source>
</evidence>
<evidence type="ECO:0000259" key="9">
    <source>
        <dbReference type="PROSITE" id="PS50113"/>
    </source>
</evidence>
<dbReference type="HOGENOM" id="CLU_299287_0_0_4"/>
<dbReference type="Gene3D" id="3.30.565.10">
    <property type="entry name" value="Histidine kinase-like ATPase, C-terminal domain"/>
    <property type="match status" value="1"/>
</dbReference>
<dbReference type="NCBIfam" id="TIGR00229">
    <property type="entry name" value="sensory_box"/>
    <property type="match status" value="1"/>
</dbReference>
<protein>
    <recommendedName>
        <fullName evidence="2">histidine kinase</fullName>
        <ecNumber evidence="2">2.7.13.3</ecNumber>
    </recommendedName>
</protein>
<dbReference type="eggNOG" id="COG3829">
    <property type="taxonomic scope" value="Bacteria"/>
</dbReference>
<dbReference type="Pfam" id="PF08448">
    <property type="entry name" value="PAS_4"/>
    <property type="match status" value="1"/>
</dbReference>
<evidence type="ECO:0000256" key="5">
    <source>
        <dbReference type="ARBA" id="ARBA00023125"/>
    </source>
</evidence>
<dbReference type="CDD" id="cd00082">
    <property type="entry name" value="HisKA"/>
    <property type="match status" value="1"/>
</dbReference>
<dbReference type="InterPro" id="IPR035965">
    <property type="entry name" value="PAS-like_dom_sf"/>
</dbReference>
<dbReference type="InterPro" id="IPR036890">
    <property type="entry name" value="HATPase_C_sf"/>
</dbReference>
<evidence type="ECO:0000256" key="4">
    <source>
        <dbReference type="ARBA" id="ARBA00023015"/>
    </source>
</evidence>
<dbReference type="EC" id="2.7.13.3" evidence="2"/>
<keyword evidence="6" id="KW-0804">Transcription</keyword>
<dbReference type="SMART" id="SM00387">
    <property type="entry name" value="HATPase_c"/>
    <property type="match status" value="1"/>
</dbReference>
<dbReference type="Gene3D" id="3.40.50.2300">
    <property type="match status" value="2"/>
</dbReference>
<dbReference type="PANTHER" id="PTHR43065">
    <property type="entry name" value="SENSOR HISTIDINE KINASE"/>
    <property type="match status" value="1"/>
</dbReference>
<evidence type="ECO:0000256" key="3">
    <source>
        <dbReference type="ARBA" id="ARBA00022553"/>
    </source>
</evidence>
<feature type="domain" description="PAC" evidence="9">
    <location>
        <begin position="484"/>
        <end position="536"/>
    </location>
</feature>
<dbReference type="EMBL" id="CP001715">
    <property type="protein sequence ID" value="ACV33517.1"/>
    <property type="molecule type" value="Genomic_DNA"/>
</dbReference>
<dbReference type="InterPro" id="IPR000700">
    <property type="entry name" value="PAS-assoc_C"/>
</dbReference>
<name>C7RJF3_ACCRE</name>
<dbReference type="PRINTS" id="PR00344">
    <property type="entry name" value="BCTRLSENSOR"/>
</dbReference>
<sequence precursor="true">MIRGSWRQQSRKGGSATALTCSLALVAVRGKRLARLLLAVACLTLPVASIADERPGHAHVDILVLHSYHQGLPWTDSEQDGLRVGLAEHLPRLGLFIEYLDALRFPLRGPDAEAAAAQRLAERYASMHIEYLVATDDPAYRLLLAHRDRLWPGIPILFAGVNNIDSRDIAHLDRVAGVAERPDFFANLALIQSLHPKVDRLVVVGDETRTFASNRKALEDANATLARPFTVEVIVRHSLRDVLAELRSLSGDFVIFLMGRPFDDEDRIGAEAVVAEAVRGATRHAVYSAWSFFLGHGIVGGKLVSGKEQGLALAGLLTDLYAGKALADLPRVIDSPNRYLFDYTELDRLGLSGHSLPPGSVVINRPASIWDSYPKTFAASLAVFVFLLALLALQRRNLRVKQALSAEIEKELVLVQALMNAAPFPMFFKDVALRYQRINDAFVAFLGKSREEIIGQTASAVAPPAQVSVYRSRDEDLLAEGGRQIYETVVVGPQQAPRDVVFHKAVVRLPDGRVEGIVGAMLDVSELRRSERELRELNEHLEQRVAGRTADLAQSNVRLQQAVDSLALAQDELVRSEKLASLGSMVAGVAHELNTPIGNALTVSTAMQNKRNALAAELTQGVLRKSSLDQYLSHGESGFAMLVRNLERAARLITNFKEVAVDQTSDRRRRFRLLDTVEECVHTFTAGVGARVPGFQVDVAESIAFDAYPGALGQILLNLFENARVHAFADGAPGTIRIGAQALPDGNVQISVGDNGKGIAADALPKIFDPFFTTRLGQGGSGLGLAIVYRLVTKKLGGKIRISSEPGQGAIFIIELPATAPEVDSGDEVTATHAAWAPPAGMNPAGTGAGDASPLHLRDELLDIRELVESRAAAATTRRITDAGRRRLADVFERLDKSFSTEDAEAQVACDLAFHMAIIDLSVDPALQKVGAAVIPLMYGHMRRTLTRLMPDPERRDTLRRQHRAIYEAIIAGDPDSASAAAAAHMAYVRTQADRREETAAS</sequence>
<proteinExistence type="predicted"/>
<dbReference type="InterPro" id="IPR003594">
    <property type="entry name" value="HATPase_dom"/>
</dbReference>
<dbReference type="SUPFAM" id="SSF55874">
    <property type="entry name" value="ATPase domain of HSP90 chaperone/DNA topoisomerase II/histidine kinase"/>
    <property type="match status" value="1"/>
</dbReference>
<dbReference type="Gene3D" id="1.20.120.530">
    <property type="entry name" value="GntR ligand-binding domain-like"/>
    <property type="match status" value="1"/>
</dbReference>
<comment type="catalytic activity">
    <reaction evidence="1">
        <text>ATP + protein L-histidine = ADP + protein N-phospho-L-histidine.</text>
        <dbReference type="EC" id="2.7.13.3"/>
    </reaction>
</comment>
<keyword evidence="4" id="KW-0805">Transcription regulation</keyword>
<dbReference type="Gene3D" id="1.10.287.130">
    <property type="match status" value="1"/>
</dbReference>
<keyword evidence="10" id="KW-0808">Transferase</keyword>
<gene>
    <name evidence="10" type="ordered locus">CAP2UW1_0158</name>
</gene>
<dbReference type="PROSITE" id="PS50113">
    <property type="entry name" value="PAC"/>
    <property type="match status" value="1"/>
</dbReference>